<dbReference type="RefSeq" id="WP_344365398.1">
    <property type="nucleotide sequence ID" value="NZ_BAAASR010000030.1"/>
</dbReference>
<dbReference type="Gene3D" id="1.10.405.20">
    <property type="match status" value="1"/>
</dbReference>
<dbReference type="SUPFAM" id="SSF51905">
    <property type="entry name" value="FAD/NAD(P)-binding domain"/>
    <property type="match status" value="1"/>
</dbReference>
<feature type="domain" description="Amine oxidase" evidence="1">
    <location>
        <begin position="15"/>
        <end position="285"/>
    </location>
</feature>
<dbReference type="PRINTS" id="PR00419">
    <property type="entry name" value="ADXRDTASE"/>
</dbReference>
<dbReference type="InterPro" id="IPR036188">
    <property type="entry name" value="FAD/NAD-bd_sf"/>
</dbReference>
<comment type="caution">
    <text evidence="2">The sequence shown here is derived from an EMBL/GenBank/DDBJ whole genome shotgun (WGS) entry which is preliminary data.</text>
</comment>
<name>A0ABN3N056_9ACTN</name>
<evidence type="ECO:0000313" key="2">
    <source>
        <dbReference type="EMBL" id="GAA2511970.1"/>
    </source>
</evidence>
<keyword evidence="3" id="KW-1185">Reference proteome</keyword>
<dbReference type="InterPro" id="IPR050464">
    <property type="entry name" value="Zeta_carotene_desat/Oxidored"/>
</dbReference>
<dbReference type="PANTHER" id="PTHR42923:SF20">
    <property type="entry name" value="FLAVIN-CONTAINING AMINE OXIDASEDEHYDROGENASE"/>
    <property type="match status" value="1"/>
</dbReference>
<dbReference type="Proteomes" id="UP001499942">
    <property type="component" value="Unassembled WGS sequence"/>
</dbReference>
<organism evidence="2 3">
    <name type="scientific">Streptomyces gobitricini</name>
    <dbReference type="NCBI Taxonomy" id="68211"/>
    <lineage>
        <taxon>Bacteria</taxon>
        <taxon>Bacillati</taxon>
        <taxon>Actinomycetota</taxon>
        <taxon>Actinomycetes</taxon>
        <taxon>Kitasatosporales</taxon>
        <taxon>Streptomycetaceae</taxon>
        <taxon>Streptomyces</taxon>
    </lineage>
</organism>
<dbReference type="Pfam" id="PF01593">
    <property type="entry name" value="Amino_oxidase"/>
    <property type="match status" value="1"/>
</dbReference>
<dbReference type="InterPro" id="IPR002937">
    <property type="entry name" value="Amino_oxidase"/>
</dbReference>
<dbReference type="EMBL" id="BAAASR010000030">
    <property type="protein sequence ID" value="GAA2511970.1"/>
    <property type="molecule type" value="Genomic_DNA"/>
</dbReference>
<gene>
    <name evidence="2" type="ORF">GCM10010393_51080</name>
</gene>
<evidence type="ECO:0000313" key="3">
    <source>
        <dbReference type="Proteomes" id="UP001499942"/>
    </source>
</evidence>
<accession>A0ABN3N056</accession>
<dbReference type="Gene3D" id="3.50.50.60">
    <property type="entry name" value="FAD/NAD(P)-binding domain"/>
    <property type="match status" value="1"/>
</dbReference>
<proteinExistence type="predicted"/>
<dbReference type="Gene3D" id="3.30.70.1990">
    <property type="match status" value="1"/>
</dbReference>
<dbReference type="PANTHER" id="PTHR42923">
    <property type="entry name" value="PROTOPORPHYRINOGEN OXIDASE"/>
    <property type="match status" value="1"/>
</dbReference>
<reference evidence="2 3" key="1">
    <citation type="journal article" date="2019" name="Int. J. Syst. Evol. Microbiol.">
        <title>The Global Catalogue of Microorganisms (GCM) 10K type strain sequencing project: providing services to taxonomists for standard genome sequencing and annotation.</title>
        <authorList>
            <consortium name="The Broad Institute Genomics Platform"/>
            <consortium name="The Broad Institute Genome Sequencing Center for Infectious Disease"/>
            <person name="Wu L."/>
            <person name="Ma J."/>
        </authorList>
    </citation>
    <scope>NUCLEOTIDE SEQUENCE [LARGE SCALE GENOMIC DNA]</scope>
    <source>
        <strain evidence="2 3">JCM 5062</strain>
    </source>
</reference>
<sequence>MVHRPVRVAVVGAGMAGLGAAWALSRNADRFDVQVFEEKQRIGGNAATVDMPQASGGTVPVDISVTAFIPSVYQNFVALLRHCDITPVETRFSYAVHYRDGVHAHDFDGSLKRRYREDLRKFRRMLRTLRTFGVFGNRPSRPAVTANPFNFVSMRQALDWWGISTGFRYAILKPMFINFVLATDIFSMPAAMFARYLDFFDVERSTPMTTWPGGTREIYRRMTADFADRIHTGRPVAEVRRDARGATVRDATGREERFDAVIMACNANQALPLLDRPSALERRLLGAVRYNSELHHHAVVHYDPSVLPEDDTDVLRTRSTFVRQYGSRPDNYEITYLMHNQQPWARDSDRPLLVTYNPERPVRADAVVAREWFQHVVHDLRHVLVLQPLLPRLQGRDHTWYCGAHTCINSQEHALISGLSVARQLGADYPFADDPQAGVWFDFYGRMVVGRAFRGA</sequence>
<evidence type="ECO:0000259" key="1">
    <source>
        <dbReference type="Pfam" id="PF01593"/>
    </source>
</evidence>
<protein>
    <submittedName>
        <fullName evidence="2">FAD-dependent oxidoreductase</fullName>
    </submittedName>
</protein>